<organism evidence="1 2">
    <name type="scientific">Nocardiopsis akebiae</name>
    <dbReference type="NCBI Taxonomy" id="2831968"/>
    <lineage>
        <taxon>Bacteria</taxon>
        <taxon>Bacillati</taxon>
        <taxon>Actinomycetota</taxon>
        <taxon>Actinomycetes</taxon>
        <taxon>Streptosporangiales</taxon>
        <taxon>Nocardiopsidaceae</taxon>
        <taxon>Nocardiopsis</taxon>
    </lineage>
</organism>
<dbReference type="RefSeq" id="WP_212639993.1">
    <property type="nucleotide sequence ID" value="NZ_CP074132.1"/>
</dbReference>
<accession>A0ABX8C2T4</accession>
<proteinExistence type="predicted"/>
<dbReference type="EMBL" id="CP074132">
    <property type="protein sequence ID" value="QUX26903.1"/>
    <property type="molecule type" value="Genomic_DNA"/>
</dbReference>
<reference evidence="2" key="1">
    <citation type="submission" date="2021-05" db="EMBL/GenBank/DDBJ databases">
        <title>Direct Submission.</title>
        <authorList>
            <person name="Li K."/>
            <person name="Gao J."/>
        </authorList>
    </citation>
    <scope>NUCLEOTIDE SEQUENCE [LARGE SCALE GENOMIC DNA]</scope>
    <source>
        <strain evidence="2">HDS12</strain>
    </source>
</reference>
<dbReference type="Pfam" id="PF13704">
    <property type="entry name" value="Glyco_tranf_2_4"/>
    <property type="match status" value="1"/>
</dbReference>
<protein>
    <submittedName>
        <fullName evidence="1">Glycosyltransferase family 2 protein</fullName>
    </submittedName>
</protein>
<evidence type="ECO:0000313" key="2">
    <source>
        <dbReference type="Proteomes" id="UP000678016"/>
    </source>
</evidence>
<keyword evidence="2" id="KW-1185">Reference proteome</keyword>
<name>A0ABX8C2T4_9ACTN</name>
<sequence length="297" mass="33264">MPPPLIAVIGPVETHLLHAWVDHYRALGVRDFHLALHLPEHAPQGSEQRLRETLDRLGVTPVLVEHGAWHETTNANLRDRLRAHADAEWHLIADSDEFHTFATSLDDTVTAAKTAGHTVVRGLMLDRVTRTGHLNGWRPPEAETTGEGPRARLDAAYPLGGLLTHRLLLADPRKIVLARSGVTVSSGNHRAPGHHPAHGPVAVVHHFKWRHGTDADLRRRIDRFASGAWTETSPAVRHEAARLLEHLRQNGGRIDTADPVLRFRPVTLDHTPPGWQDEAHRILTRWRPTHTETNPER</sequence>
<evidence type="ECO:0000313" key="1">
    <source>
        <dbReference type="EMBL" id="QUX26903.1"/>
    </source>
</evidence>
<dbReference type="Proteomes" id="UP000678016">
    <property type="component" value="Chromosome"/>
</dbReference>
<gene>
    <name evidence="1" type="ORF">KGD83_16180</name>
</gene>